<accession>A0A8D1FPV0</accession>
<dbReference type="Ensembl" id="ENSSSCT00040090111.1">
    <property type="protein sequence ID" value="ENSSSCP00040039606.1"/>
    <property type="gene ID" value="ENSSSCG00040065215.1"/>
</dbReference>
<feature type="coiled-coil region" evidence="8">
    <location>
        <begin position="34"/>
        <end position="158"/>
    </location>
</feature>
<evidence type="ECO:0000313" key="9">
    <source>
        <dbReference type="Ensembl" id="ENSSSCP00040039606.1"/>
    </source>
</evidence>
<dbReference type="GO" id="GO:0005813">
    <property type="term" value="C:centrosome"/>
    <property type="evidence" value="ECO:0007669"/>
    <property type="project" value="UniProtKB-SubCell"/>
</dbReference>
<protein>
    <submittedName>
        <fullName evidence="9">Centrosomal protein 290</fullName>
    </submittedName>
</protein>
<dbReference type="PANTHER" id="PTHR18879:SF20">
    <property type="entry name" value="CENTROSOMAL PROTEIN OF 290 KDA"/>
    <property type="match status" value="1"/>
</dbReference>
<gene>
    <name evidence="9" type="primary">CEP290</name>
</gene>
<organism evidence="9 10">
    <name type="scientific">Sus scrofa</name>
    <name type="common">Pig</name>
    <dbReference type="NCBI Taxonomy" id="9823"/>
    <lineage>
        <taxon>Eukaryota</taxon>
        <taxon>Metazoa</taxon>
        <taxon>Chordata</taxon>
        <taxon>Craniata</taxon>
        <taxon>Vertebrata</taxon>
        <taxon>Euteleostomi</taxon>
        <taxon>Mammalia</taxon>
        <taxon>Eutheria</taxon>
        <taxon>Laurasiatheria</taxon>
        <taxon>Artiodactyla</taxon>
        <taxon>Suina</taxon>
        <taxon>Suidae</taxon>
        <taxon>Sus</taxon>
    </lineage>
</organism>
<evidence type="ECO:0000256" key="7">
    <source>
        <dbReference type="ARBA" id="ARBA00023273"/>
    </source>
</evidence>
<comment type="subcellular location">
    <subcellularLocation>
        <location evidence="1">Cytoplasm</location>
        <location evidence="1">Cytoskeleton</location>
        <location evidence="1">Cilium basal body</location>
    </subcellularLocation>
    <subcellularLocation>
        <location evidence="2">Cytoplasm</location>
        <location evidence="2">Cytoskeleton</location>
        <location evidence="2">Microtubule organizing center</location>
        <location evidence="2">Centrosome</location>
    </subcellularLocation>
</comment>
<evidence type="ECO:0000256" key="3">
    <source>
        <dbReference type="ARBA" id="ARBA00022490"/>
    </source>
</evidence>
<feature type="coiled-coil region" evidence="8">
    <location>
        <begin position="200"/>
        <end position="227"/>
    </location>
</feature>
<keyword evidence="3" id="KW-0963">Cytoplasm</keyword>
<evidence type="ECO:0000256" key="2">
    <source>
        <dbReference type="ARBA" id="ARBA00004300"/>
    </source>
</evidence>
<keyword evidence="5 8" id="KW-0175">Coiled coil</keyword>
<proteinExistence type="predicted"/>
<dbReference type="GO" id="GO:0030030">
    <property type="term" value="P:cell projection organization"/>
    <property type="evidence" value="ECO:0007669"/>
    <property type="project" value="UniProtKB-KW"/>
</dbReference>
<evidence type="ECO:0000256" key="8">
    <source>
        <dbReference type="SAM" id="Coils"/>
    </source>
</evidence>
<dbReference type="PANTHER" id="PTHR18879">
    <property type="entry name" value="CENTROSOMAL PROTEIN OF 290 KDA"/>
    <property type="match status" value="1"/>
</dbReference>
<dbReference type="AlphaFoldDB" id="A0A8D1FPV0"/>
<sequence>METLNFHNLKLSLPLVKYFIRFTLLSFLFFLSEKETWKTESETMKEEKRKLEDQIQQDAIKVKEYNEMAVFKIAALQKVIDNSVSLSELELANKQYNELTIKYRDILQKDNMLVQRTNNLEHLECENASLKEQMESVNKELEITKEKLHTLEQAWEQEAKFGNESNMDKARKSVTNSEIVSISKKITTLEMKELNERQRAEHAQKMYEHAKTSLKQMEERNIELETKFAEV</sequence>
<keyword evidence="6" id="KW-0206">Cytoskeleton</keyword>
<evidence type="ECO:0000256" key="1">
    <source>
        <dbReference type="ARBA" id="ARBA00004120"/>
    </source>
</evidence>
<evidence type="ECO:0000256" key="4">
    <source>
        <dbReference type="ARBA" id="ARBA00022794"/>
    </source>
</evidence>
<evidence type="ECO:0000256" key="5">
    <source>
        <dbReference type="ARBA" id="ARBA00023054"/>
    </source>
</evidence>
<dbReference type="InterPro" id="IPR026201">
    <property type="entry name" value="Cep290"/>
</dbReference>
<reference evidence="9" key="1">
    <citation type="submission" date="2025-08" db="UniProtKB">
        <authorList>
            <consortium name="Ensembl"/>
        </authorList>
    </citation>
    <scope>IDENTIFICATION</scope>
</reference>
<keyword evidence="4" id="KW-0970">Cilium biogenesis/degradation</keyword>
<dbReference type="Proteomes" id="UP000694722">
    <property type="component" value="Unplaced"/>
</dbReference>
<name>A0A8D1FPV0_PIG</name>
<evidence type="ECO:0000256" key="6">
    <source>
        <dbReference type="ARBA" id="ARBA00023212"/>
    </source>
</evidence>
<keyword evidence="7" id="KW-0966">Cell projection</keyword>
<evidence type="ECO:0000313" key="10">
    <source>
        <dbReference type="Proteomes" id="UP000694722"/>
    </source>
</evidence>